<dbReference type="PROSITE" id="PS51724">
    <property type="entry name" value="SPOR"/>
    <property type="match status" value="1"/>
</dbReference>
<dbReference type="InterPro" id="IPR036680">
    <property type="entry name" value="SPOR-like_sf"/>
</dbReference>
<dbReference type="SUPFAM" id="SSF110997">
    <property type="entry name" value="Sporulation related repeat"/>
    <property type="match status" value="1"/>
</dbReference>
<name>A0A6I4LYT0_9SPHN</name>
<dbReference type="InterPro" id="IPR007730">
    <property type="entry name" value="SPOR-like_dom"/>
</dbReference>
<dbReference type="SUPFAM" id="SSF48452">
    <property type="entry name" value="TPR-like"/>
    <property type="match status" value="1"/>
</dbReference>
<feature type="domain" description="SPOR" evidence="2">
    <location>
        <begin position="344"/>
        <end position="428"/>
    </location>
</feature>
<gene>
    <name evidence="3" type="ORF">EUU23_05835</name>
</gene>
<evidence type="ECO:0000313" key="4">
    <source>
        <dbReference type="Proteomes" id="UP000471147"/>
    </source>
</evidence>
<keyword evidence="1" id="KW-0732">Signal</keyword>
<feature type="chain" id="PRO_5026345800" description="SPOR domain-containing protein" evidence="1">
    <location>
        <begin position="27"/>
        <end position="446"/>
    </location>
</feature>
<dbReference type="GO" id="GO:0042834">
    <property type="term" value="F:peptidoglycan binding"/>
    <property type="evidence" value="ECO:0007669"/>
    <property type="project" value="InterPro"/>
</dbReference>
<organism evidence="3 4">
    <name type="scientific">Sphingorhabdus profundilacus</name>
    <dbReference type="NCBI Taxonomy" id="2509718"/>
    <lineage>
        <taxon>Bacteria</taxon>
        <taxon>Pseudomonadati</taxon>
        <taxon>Pseudomonadota</taxon>
        <taxon>Alphaproteobacteria</taxon>
        <taxon>Sphingomonadales</taxon>
        <taxon>Sphingomonadaceae</taxon>
        <taxon>Sphingorhabdus</taxon>
    </lineage>
</organism>
<sequence length="446" mass="46639">MNSNFVVKLALSTAFVAVPAMTTSTAGFGSTENVSAKKAGPEKAYAWAKKAEKALAKGKTERALTFAELAVEADLQNRNYRGLLARIYMAQGRFVSAERTLMDVMELGQVDPRTVISLALSRIAQGNVDSAVMLVEANRAIVPVSDYGLTLALAGRSGDAITILTDAIRMDGANARTRQNLALAYALDGRWRDARVMASQDMAQTAVNDRIAEWAQFARPEAYTLRVAGLLKVRPNLADTGQPVRLALNSGQNPGLAMVDTASSAAEIAPVVAETELAAIGPAPAADSVGFAAVEAAVQTSEPAPVLKISDAELIKAQVGPMKTEMTKAPVKLAIADVPSSTSSMASSGFIVQLGAFSNTANAAAAWAKYSKNYKALSGKNSASSTVTVNGKKLVRLAAMGFANGSTAKAACEQIKSQGGACLVRNMAADKPVRMAIAKSRRIAAR</sequence>
<dbReference type="EMBL" id="SDWJ01000001">
    <property type="protein sequence ID" value="MVZ97223.1"/>
    <property type="molecule type" value="Genomic_DNA"/>
</dbReference>
<dbReference type="Pfam" id="PF14559">
    <property type="entry name" value="TPR_19"/>
    <property type="match status" value="1"/>
</dbReference>
<dbReference type="Gene3D" id="1.25.40.10">
    <property type="entry name" value="Tetratricopeptide repeat domain"/>
    <property type="match status" value="1"/>
</dbReference>
<accession>A0A6I4LYT0</accession>
<dbReference type="Gene3D" id="3.30.70.1070">
    <property type="entry name" value="Sporulation related repeat"/>
    <property type="match status" value="1"/>
</dbReference>
<evidence type="ECO:0000313" key="3">
    <source>
        <dbReference type="EMBL" id="MVZ97223.1"/>
    </source>
</evidence>
<reference evidence="3 4" key="1">
    <citation type="submission" date="2019-01" db="EMBL/GenBank/DDBJ databases">
        <title>Sphingorhabdus lacus sp.nov., isolated from an oligotrophic freshwater lake.</title>
        <authorList>
            <person name="Park M."/>
        </authorList>
    </citation>
    <scope>NUCLEOTIDE SEQUENCE [LARGE SCALE GENOMIC DNA]</scope>
    <source>
        <strain evidence="3 4">IMCC26285</strain>
    </source>
</reference>
<keyword evidence="4" id="KW-1185">Reference proteome</keyword>
<dbReference type="AlphaFoldDB" id="A0A6I4LYT0"/>
<dbReference type="InterPro" id="IPR011990">
    <property type="entry name" value="TPR-like_helical_dom_sf"/>
</dbReference>
<protein>
    <recommendedName>
        <fullName evidence="2">SPOR domain-containing protein</fullName>
    </recommendedName>
</protein>
<evidence type="ECO:0000259" key="2">
    <source>
        <dbReference type="PROSITE" id="PS51724"/>
    </source>
</evidence>
<proteinExistence type="predicted"/>
<dbReference type="Proteomes" id="UP000471147">
    <property type="component" value="Unassembled WGS sequence"/>
</dbReference>
<dbReference type="Pfam" id="PF05036">
    <property type="entry name" value="SPOR"/>
    <property type="match status" value="1"/>
</dbReference>
<feature type="signal peptide" evidence="1">
    <location>
        <begin position="1"/>
        <end position="26"/>
    </location>
</feature>
<dbReference type="OrthoDB" id="7388953at2"/>
<evidence type="ECO:0000256" key="1">
    <source>
        <dbReference type="SAM" id="SignalP"/>
    </source>
</evidence>
<dbReference type="RefSeq" id="WP_160353115.1">
    <property type="nucleotide sequence ID" value="NZ_SDWJ01000001.1"/>
</dbReference>
<comment type="caution">
    <text evidence="3">The sequence shown here is derived from an EMBL/GenBank/DDBJ whole genome shotgun (WGS) entry which is preliminary data.</text>
</comment>